<name>A0A1F5FJ21_9BACT</name>
<feature type="compositionally biased region" description="Low complexity" evidence="1">
    <location>
        <begin position="230"/>
        <end position="243"/>
    </location>
</feature>
<organism evidence="2 3">
    <name type="scientific">Candidatus Collierbacteria bacterium RIFOXYB1_FULL_49_13</name>
    <dbReference type="NCBI Taxonomy" id="1817728"/>
    <lineage>
        <taxon>Bacteria</taxon>
        <taxon>Candidatus Collieribacteriota</taxon>
    </lineage>
</organism>
<protein>
    <submittedName>
        <fullName evidence="2">Uncharacterized protein</fullName>
    </submittedName>
</protein>
<evidence type="ECO:0000313" key="3">
    <source>
        <dbReference type="Proteomes" id="UP000176682"/>
    </source>
</evidence>
<dbReference type="Proteomes" id="UP000176682">
    <property type="component" value="Unassembled WGS sequence"/>
</dbReference>
<accession>A0A1F5FJ21</accession>
<evidence type="ECO:0000313" key="2">
    <source>
        <dbReference type="EMBL" id="OGD79524.1"/>
    </source>
</evidence>
<evidence type="ECO:0000256" key="1">
    <source>
        <dbReference type="SAM" id="MobiDB-lite"/>
    </source>
</evidence>
<dbReference type="AlphaFoldDB" id="A0A1F5FJ21"/>
<sequence>MIETAIKGTTQQHLDIHTVKDHLLILKDGSVALVMQINAINFGLLSEEEQDATIFAYAALLNSLSFTLQIVIRSVRKDISTYVERLDAQMETTRSQKIREQIIKYRAFIKSLVKDNKVMEKKFYAVIPFSAVELGLTAKSFNPLTPPPQKPAYDDNYIIDKAKIALYPRRDHLIRQFARLGLRSRQLNTQELVSLFFQIYNPGAASDQTITLPSEYETPAVQTKVINLDPNTPSAPAPVNSAVPRPPQTVSVTSQPIQVTPNIPHA</sequence>
<dbReference type="EMBL" id="MFAM01000018">
    <property type="protein sequence ID" value="OGD79524.1"/>
    <property type="molecule type" value="Genomic_DNA"/>
</dbReference>
<reference evidence="2 3" key="1">
    <citation type="journal article" date="2016" name="Nat. Commun.">
        <title>Thousands of microbial genomes shed light on interconnected biogeochemical processes in an aquifer system.</title>
        <authorList>
            <person name="Anantharaman K."/>
            <person name="Brown C.T."/>
            <person name="Hug L.A."/>
            <person name="Sharon I."/>
            <person name="Castelle C.J."/>
            <person name="Probst A.J."/>
            <person name="Thomas B.C."/>
            <person name="Singh A."/>
            <person name="Wilkins M.J."/>
            <person name="Karaoz U."/>
            <person name="Brodie E.L."/>
            <person name="Williams K.H."/>
            <person name="Hubbard S.S."/>
            <person name="Banfield J.F."/>
        </authorList>
    </citation>
    <scope>NUCLEOTIDE SEQUENCE [LARGE SCALE GENOMIC DNA]</scope>
</reference>
<feature type="region of interest" description="Disordered" evidence="1">
    <location>
        <begin position="229"/>
        <end position="254"/>
    </location>
</feature>
<gene>
    <name evidence="2" type="ORF">A2368_00100</name>
</gene>
<proteinExistence type="predicted"/>
<comment type="caution">
    <text evidence="2">The sequence shown here is derived from an EMBL/GenBank/DDBJ whole genome shotgun (WGS) entry which is preliminary data.</text>
</comment>